<accession>A0A250JSK4</accession>
<evidence type="ECO:0000256" key="1">
    <source>
        <dbReference type="SAM" id="MobiDB-lite"/>
    </source>
</evidence>
<proteinExistence type="predicted"/>
<sequence>MNMTMLLGTGVLALARVPLGDSPAQPRVHTRPQGSAKGTDAWRTPEDNDFIRLPGLFRRWEFQQVVDTDADFHIEAAGCAEDGTELFSVYRRENAAAKEA</sequence>
<dbReference type="AlphaFoldDB" id="A0A250JSK4"/>
<reference evidence="2 3" key="1">
    <citation type="submission" date="2017-06" db="EMBL/GenBank/DDBJ databases">
        <title>Sequencing and comparative analysis of myxobacterial genomes.</title>
        <authorList>
            <person name="Rupp O."/>
            <person name="Goesmann A."/>
            <person name="Sogaard-Andersen L."/>
        </authorList>
    </citation>
    <scope>NUCLEOTIDE SEQUENCE [LARGE SCALE GENOMIC DNA]</scope>
    <source>
        <strain evidence="2 3">DSM 14697</strain>
    </source>
</reference>
<dbReference type="Proteomes" id="UP000217343">
    <property type="component" value="Chromosome"/>
</dbReference>
<gene>
    <name evidence="2" type="ORF">MYMAC_001943</name>
</gene>
<dbReference type="KEGG" id="mmas:MYMAC_001943"/>
<evidence type="ECO:0000313" key="2">
    <source>
        <dbReference type="EMBL" id="ATB46351.1"/>
    </source>
</evidence>
<dbReference type="EMBL" id="CP022203">
    <property type="protein sequence ID" value="ATB46351.1"/>
    <property type="molecule type" value="Genomic_DNA"/>
</dbReference>
<feature type="region of interest" description="Disordered" evidence="1">
    <location>
        <begin position="21"/>
        <end position="45"/>
    </location>
</feature>
<protein>
    <submittedName>
        <fullName evidence="2">Uncharacterized protein</fullName>
    </submittedName>
</protein>
<keyword evidence="3" id="KW-1185">Reference proteome</keyword>
<organism evidence="2 3">
    <name type="scientific">Corallococcus macrosporus DSM 14697</name>
    <dbReference type="NCBI Taxonomy" id="1189310"/>
    <lineage>
        <taxon>Bacteria</taxon>
        <taxon>Pseudomonadati</taxon>
        <taxon>Myxococcota</taxon>
        <taxon>Myxococcia</taxon>
        <taxon>Myxococcales</taxon>
        <taxon>Cystobacterineae</taxon>
        <taxon>Myxococcaceae</taxon>
        <taxon>Corallococcus</taxon>
    </lineage>
</organism>
<name>A0A250JSK4_9BACT</name>
<evidence type="ECO:0000313" key="3">
    <source>
        <dbReference type="Proteomes" id="UP000217343"/>
    </source>
</evidence>